<sequence length="259" mass="28514">MGSIPGYFEWDDDTLMPGRRKEGGLHQNLFDADGNLRGHARFVPKEDFDNGIFDVTDQVYVPTEERRLSPEQQELAEFIGEVLAQLLENGIERATPHVRQWWQDSVRPFVGKQREKLARLRPGQGSRAEASQPESEVPEGNPQVTSPGSDIVASSGLKMARAEAQARYLAAMAAEAFSREQLSLVRSAEIVEADNVDESELLIGQLSPEQVRGLLVRMISNPRLLCDDSLADLASALSAISVENPEVGVGAETSDRWSS</sequence>
<feature type="region of interest" description="Disordered" evidence="1">
    <location>
        <begin position="118"/>
        <end position="151"/>
    </location>
</feature>
<dbReference type="RefSeq" id="WP_143008966.1">
    <property type="nucleotide sequence ID" value="NZ_FNHU01000017.1"/>
</dbReference>
<evidence type="ECO:0000313" key="2">
    <source>
        <dbReference type="EMBL" id="SDN19537.1"/>
    </source>
</evidence>
<proteinExistence type="predicted"/>
<reference evidence="2 3" key="1">
    <citation type="submission" date="2016-10" db="EMBL/GenBank/DDBJ databases">
        <authorList>
            <person name="de Groot N.N."/>
        </authorList>
    </citation>
    <scope>NUCLEOTIDE SEQUENCE [LARGE SCALE GENOMIC DNA]</scope>
    <source>
        <strain evidence="2 3">KPR-7B</strain>
    </source>
</reference>
<accession>A0A1G9ZEI8</accession>
<organism evidence="2 3">
    <name type="scientific">Actinomyces ruminicola</name>
    <dbReference type="NCBI Taxonomy" id="332524"/>
    <lineage>
        <taxon>Bacteria</taxon>
        <taxon>Bacillati</taxon>
        <taxon>Actinomycetota</taxon>
        <taxon>Actinomycetes</taxon>
        <taxon>Actinomycetales</taxon>
        <taxon>Actinomycetaceae</taxon>
        <taxon>Actinomyces</taxon>
    </lineage>
</organism>
<protein>
    <submittedName>
        <fullName evidence="2">Uncharacterized protein</fullName>
    </submittedName>
</protein>
<dbReference type="EMBL" id="FNHU01000017">
    <property type="protein sequence ID" value="SDN19537.1"/>
    <property type="molecule type" value="Genomic_DNA"/>
</dbReference>
<evidence type="ECO:0000313" key="3">
    <source>
        <dbReference type="Proteomes" id="UP000199671"/>
    </source>
</evidence>
<gene>
    <name evidence="2" type="ORF">SAMN04487766_11730</name>
</gene>
<dbReference type="AlphaFoldDB" id="A0A1G9ZEI8"/>
<dbReference type="OrthoDB" id="1698584at2"/>
<dbReference type="Proteomes" id="UP000199671">
    <property type="component" value="Unassembled WGS sequence"/>
</dbReference>
<evidence type="ECO:0000256" key="1">
    <source>
        <dbReference type="SAM" id="MobiDB-lite"/>
    </source>
</evidence>
<name>A0A1G9ZEI8_9ACTO</name>